<name>A0AC61QR38_9BACT</name>
<gene>
    <name evidence="1" type="ORF">E5358_05525</name>
</gene>
<protein>
    <submittedName>
        <fullName evidence="1">Uncharacterized protein</fullName>
    </submittedName>
</protein>
<evidence type="ECO:0000313" key="2">
    <source>
        <dbReference type="Proteomes" id="UP000308886"/>
    </source>
</evidence>
<sequence>MKKNLSNKTSNPVLVFSPLKRFIGYFHSLTAAGIAFKTANSVIYSACTGRSISSCGLYFRFLAQDIEIEASDYGTLKLEEYDKMCGVTRTYYPTASMSRKGMKYKQYSKSNKK</sequence>
<dbReference type="EMBL" id="SRZC01000007">
    <property type="protein sequence ID" value="TGX82798.1"/>
    <property type="molecule type" value="Genomic_DNA"/>
</dbReference>
<accession>A0AC61QR38</accession>
<keyword evidence="2" id="KW-1185">Reference proteome</keyword>
<dbReference type="Proteomes" id="UP000308886">
    <property type="component" value="Unassembled WGS sequence"/>
</dbReference>
<reference evidence="1" key="1">
    <citation type="submission" date="2019-04" db="EMBL/GenBank/DDBJ databases">
        <title>Microbes associate with the intestines of laboratory mice.</title>
        <authorList>
            <person name="Navarre W."/>
            <person name="Wong E."/>
            <person name="Huang K."/>
            <person name="Tropini C."/>
            <person name="Ng K."/>
            <person name="Yu B."/>
        </authorList>
    </citation>
    <scope>NUCLEOTIDE SEQUENCE</scope>
    <source>
        <strain evidence="1">NM73_A23</strain>
    </source>
</reference>
<organism evidence="1 2">
    <name type="scientific">Palleniella muris</name>
    <dbReference type="NCBI Taxonomy" id="3038145"/>
    <lineage>
        <taxon>Bacteria</taxon>
        <taxon>Pseudomonadati</taxon>
        <taxon>Bacteroidota</taxon>
        <taxon>Bacteroidia</taxon>
        <taxon>Bacteroidales</taxon>
        <taxon>Prevotellaceae</taxon>
        <taxon>Palleniella</taxon>
    </lineage>
</organism>
<proteinExistence type="predicted"/>
<evidence type="ECO:0000313" key="1">
    <source>
        <dbReference type="EMBL" id="TGX82798.1"/>
    </source>
</evidence>
<comment type="caution">
    <text evidence="1">The sequence shown here is derived from an EMBL/GenBank/DDBJ whole genome shotgun (WGS) entry which is preliminary data.</text>
</comment>